<keyword evidence="2" id="KW-1185">Reference proteome</keyword>
<proteinExistence type="predicted"/>
<comment type="caution">
    <text evidence="1">The sequence shown here is derived from an EMBL/GenBank/DDBJ whole genome shotgun (WGS) entry which is preliminary data.</text>
</comment>
<sequence>MVLGPRSMAVSPKTVDEDDVGRSVSWVVHDVETKHGWRGRGTATASATNAGRGEELPRPRDEYRGTSELEPKLEASDVFRSGSLLLFDFDSRKRLSWHNNPGTSDTDKVQKWERESPRDGREAGSGRLVTPMRWPA</sequence>
<gene>
    <name evidence="1" type="ORF">ACCO45_002621</name>
</gene>
<evidence type="ECO:0000313" key="2">
    <source>
        <dbReference type="Proteomes" id="UP001638806"/>
    </source>
</evidence>
<accession>A0ACC4EAK8</accession>
<name>A0ACC4EAK8_PURLI</name>
<organism evidence="1 2">
    <name type="scientific">Purpureocillium lilacinum</name>
    <name type="common">Paecilomyces lilacinus</name>
    <dbReference type="NCBI Taxonomy" id="33203"/>
    <lineage>
        <taxon>Eukaryota</taxon>
        <taxon>Fungi</taxon>
        <taxon>Dikarya</taxon>
        <taxon>Ascomycota</taxon>
        <taxon>Pezizomycotina</taxon>
        <taxon>Sordariomycetes</taxon>
        <taxon>Hypocreomycetidae</taxon>
        <taxon>Hypocreales</taxon>
        <taxon>Ophiocordycipitaceae</taxon>
        <taxon>Purpureocillium</taxon>
    </lineage>
</organism>
<dbReference type="EMBL" id="JBGNUJ010000002">
    <property type="protein sequence ID" value="KAL3965617.1"/>
    <property type="molecule type" value="Genomic_DNA"/>
</dbReference>
<evidence type="ECO:0000313" key="1">
    <source>
        <dbReference type="EMBL" id="KAL3965617.1"/>
    </source>
</evidence>
<reference evidence="1" key="1">
    <citation type="submission" date="2024-12" db="EMBL/GenBank/DDBJ databases">
        <title>Comparative genomics and development of molecular markers within Purpureocillium lilacinum and among Purpureocillium species.</title>
        <authorList>
            <person name="Yeh Z.-Y."/>
            <person name="Ni N.-T."/>
            <person name="Lo P.-H."/>
            <person name="Mushyakhwo K."/>
            <person name="Lin C.-F."/>
            <person name="Nai Y.-S."/>
        </authorList>
    </citation>
    <scope>NUCLEOTIDE SEQUENCE</scope>
    <source>
        <strain evidence="1">NCHU-NPUST-175</strain>
    </source>
</reference>
<protein>
    <submittedName>
        <fullName evidence="1">Uncharacterized protein</fullName>
    </submittedName>
</protein>
<dbReference type="Proteomes" id="UP001638806">
    <property type="component" value="Unassembled WGS sequence"/>
</dbReference>